<evidence type="ECO:0000313" key="2">
    <source>
        <dbReference type="EMBL" id="KIJ27417.1"/>
    </source>
</evidence>
<dbReference type="Proteomes" id="UP000054279">
    <property type="component" value="Unassembled WGS sequence"/>
</dbReference>
<protein>
    <submittedName>
        <fullName evidence="2">Uncharacterized protein</fullName>
    </submittedName>
</protein>
<accession>A0A0C9UEL1</accession>
<dbReference type="AlphaFoldDB" id="A0A0C9UEL1"/>
<evidence type="ECO:0000313" key="3">
    <source>
        <dbReference type="Proteomes" id="UP000054279"/>
    </source>
</evidence>
<sequence length="299" mass="34277">MTKATAPYMALLQGYRLSKVPLPSKIENLLQLIHTDGIYPDMRIINDIIEAYTSWGLYDKALNMYTVATLTSSTSPVNGITFRRMFILLRILHTNKHPLFHFLPMRTLFRDSLAFKIRSSATNFTATWNAALEGFMNVRDYAAAINVIDQFWIHKSLPDMITKDVVELGLLTHVRESLKEGTGWRIKFLGDGRNQRFSRRLQYIRLEIQKQGLEGHPATLQYLRELLFRALQAQLGHFASWGEAFTPTEKLAQQNQEKAEKAAKKAIEKAAMDMMPADESISAAEPVDESDNLWRNQRE</sequence>
<gene>
    <name evidence="2" type="ORF">M422DRAFT_271401</name>
</gene>
<keyword evidence="3" id="KW-1185">Reference proteome</keyword>
<proteinExistence type="predicted"/>
<name>A0A0C9UEL1_SPHS4</name>
<reference evidence="2 3" key="1">
    <citation type="submission" date="2014-06" db="EMBL/GenBank/DDBJ databases">
        <title>Evolutionary Origins and Diversification of the Mycorrhizal Mutualists.</title>
        <authorList>
            <consortium name="DOE Joint Genome Institute"/>
            <consortium name="Mycorrhizal Genomics Consortium"/>
            <person name="Kohler A."/>
            <person name="Kuo A."/>
            <person name="Nagy L.G."/>
            <person name="Floudas D."/>
            <person name="Copeland A."/>
            <person name="Barry K.W."/>
            <person name="Cichocki N."/>
            <person name="Veneault-Fourrey C."/>
            <person name="LaButti K."/>
            <person name="Lindquist E.A."/>
            <person name="Lipzen A."/>
            <person name="Lundell T."/>
            <person name="Morin E."/>
            <person name="Murat C."/>
            <person name="Riley R."/>
            <person name="Ohm R."/>
            <person name="Sun H."/>
            <person name="Tunlid A."/>
            <person name="Henrissat B."/>
            <person name="Grigoriev I.V."/>
            <person name="Hibbett D.S."/>
            <person name="Martin F."/>
        </authorList>
    </citation>
    <scope>NUCLEOTIDE SEQUENCE [LARGE SCALE GENOMIC DNA]</scope>
    <source>
        <strain evidence="2 3">SS14</strain>
    </source>
</reference>
<organism evidence="2 3">
    <name type="scientific">Sphaerobolus stellatus (strain SS14)</name>
    <dbReference type="NCBI Taxonomy" id="990650"/>
    <lineage>
        <taxon>Eukaryota</taxon>
        <taxon>Fungi</taxon>
        <taxon>Dikarya</taxon>
        <taxon>Basidiomycota</taxon>
        <taxon>Agaricomycotina</taxon>
        <taxon>Agaricomycetes</taxon>
        <taxon>Phallomycetidae</taxon>
        <taxon>Geastrales</taxon>
        <taxon>Sphaerobolaceae</taxon>
        <taxon>Sphaerobolus</taxon>
    </lineage>
</organism>
<evidence type="ECO:0000256" key="1">
    <source>
        <dbReference type="SAM" id="MobiDB-lite"/>
    </source>
</evidence>
<dbReference type="EMBL" id="KN837336">
    <property type="protein sequence ID" value="KIJ27417.1"/>
    <property type="molecule type" value="Genomic_DNA"/>
</dbReference>
<dbReference type="HOGENOM" id="CLU_931179_0_0_1"/>
<feature type="region of interest" description="Disordered" evidence="1">
    <location>
        <begin position="277"/>
        <end position="299"/>
    </location>
</feature>